<dbReference type="Proteomes" id="UP000260991">
    <property type="component" value="Unassembled WGS sequence"/>
</dbReference>
<dbReference type="PANTHER" id="PTHR11040:SF211">
    <property type="entry name" value="ZINC TRANSPORTER ZIP11"/>
    <property type="match status" value="1"/>
</dbReference>
<feature type="transmembrane region" description="Helical" evidence="8">
    <location>
        <begin position="110"/>
        <end position="133"/>
    </location>
</feature>
<evidence type="ECO:0000313" key="10">
    <source>
        <dbReference type="Proteomes" id="UP000260991"/>
    </source>
</evidence>
<evidence type="ECO:0000256" key="1">
    <source>
        <dbReference type="ARBA" id="ARBA00004651"/>
    </source>
</evidence>
<name>A0A3E2TY64_9FIRM</name>
<comment type="similarity">
    <text evidence="2">Belongs to the ZIP transporter (TC 2.A.5) family.</text>
</comment>
<dbReference type="InterPro" id="IPR003689">
    <property type="entry name" value="ZIP"/>
</dbReference>
<feature type="transmembrane region" description="Helical" evidence="8">
    <location>
        <begin position="6"/>
        <end position="28"/>
    </location>
</feature>
<dbReference type="PANTHER" id="PTHR11040">
    <property type="entry name" value="ZINC/IRON TRANSPORTER"/>
    <property type="match status" value="1"/>
</dbReference>
<evidence type="ECO:0000256" key="7">
    <source>
        <dbReference type="ARBA" id="ARBA00023136"/>
    </source>
</evidence>
<dbReference type="EMBL" id="QVER01000022">
    <property type="protein sequence ID" value="RGB86781.1"/>
    <property type="molecule type" value="Genomic_DNA"/>
</dbReference>
<proteinExistence type="inferred from homology"/>
<evidence type="ECO:0000313" key="9">
    <source>
        <dbReference type="EMBL" id="RGB86781.1"/>
    </source>
</evidence>
<dbReference type="AlphaFoldDB" id="A0A3E2TY64"/>
<organism evidence="9 10">
    <name type="scientific">Faecalibacterium prausnitzii</name>
    <dbReference type="NCBI Taxonomy" id="853"/>
    <lineage>
        <taxon>Bacteria</taxon>
        <taxon>Bacillati</taxon>
        <taxon>Bacillota</taxon>
        <taxon>Clostridia</taxon>
        <taxon>Eubacteriales</taxon>
        <taxon>Oscillospiraceae</taxon>
        <taxon>Faecalibacterium</taxon>
    </lineage>
</organism>
<accession>A0A3E2TY64</accession>
<comment type="subcellular location">
    <subcellularLocation>
        <location evidence="1">Cell membrane</location>
        <topology evidence="1">Multi-pass membrane protein</topology>
    </subcellularLocation>
</comment>
<keyword evidence="4 8" id="KW-0812">Transmembrane</keyword>
<evidence type="ECO:0000256" key="3">
    <source>
        <dbReference type="ARBA" id="ARBA00022475"/>
    </source>
</evidence>
<evidence type="ECO:0000256" key="6">
    <source>
        <dbReference type="ARBA" id="ARBA00022989"/>
    </source>
</evidence>
<feature type="transmembrane region" description="Helical" evidence="8">
    <location>
        <begin position="40"/>
        <end position="57"/>
    </location>
</feature>
<dbReference type="GO" id="GO:0005886">
    <property type="term" value="C:plasma membrane"/>
    <property type="evidence" value="ECO:0007669"/>
    <property type="project" value="UniProtKB-SubCell"/>
</dbReference>
<comment type="caution">
    <text evidence="9">The sequence shown here is derived from an EMBL/GenBank/DDBJ whole genome shotgun (WGS) entry which is preliminary data.</text>
</comment>
<evidence type="ECO:0000256" key="2">
    <source>
        <dbReference type="ARBA" id="ARBA00006939"/>
    </source>
</evidence>
<evidence type="ECO:0000256" key="5">
    <source>
        <dbReference type="ARBA" id="ARBA00022833"/>
    </source>
</evidence>
<protein>
    <submittedName>
        <fullName evidence="9">ZIP family metal transporter</fullName>
    </submittedName>
</protein>
<reference evidence="9 10" key="1">
    <citation type="submission" date="2018-08" db="EMBL/GenBank/DDBJ databases">
        <title>A genome reference for cultivated species of the human gut microbiota.</title>
        <authorList>
            <person name="Zou Y."/>
            <person name="Xue W."/>
            <person name="Luo G."/>
        </authorList>
    </citation>
    <scope>NUCLEOTIDE SEQUENCE [LARGE SCALE GENOMIC DNA]</scope>
    <source>
        <strain evidence="9 10">AF32-8AC</strain>
    </source>
</reference>
<keyword evidence="7 8" id="KW-0472">Membrane</keyword>
<feature type="transmembrane region" description="Helical" evidence="8">
    <location>
        <begin position="69"/>
        <end position="89"/>
    </location>
</feature>
<keyword evidence="5" id="KW-0862">Zinc</keyword>
<evidence type="ECO:0000256" key="4">
    <source>
        <dbReference type="ARBA" id="ARBA00022692"/>
    </source>
</evidence>
<gene>
    <name evidence="9" type="ORF">DWZ46_13165</name>
</gene>
<dbReference type="GO" id="GO:0005385">
    <property type="term" value="F:zinc ion transmembrane transporter activity"/>
    <property type="evidence" value="ECO:0007669"/>
    <property type="project" value="TreeGrafter"/>
</dbReference>
<evidence type="ECO:0000256" key="8">
    <source>
        <dbReference type="SAM" id="Phobius"/>
    </source>
</evidence>
<dbReference type="Pfam" id="PF02535">
    <property type="entry name" value="Zip"/>
    <property type="match status" value="1"/>
</dbReference>
<sequence>MNVYLFAAVILLLPALCTALGAAGVFLVRRADEPRTRRMLCGMAAGIMLAASVWSLLLPAIERAEAGTLPVWLAPAVGLVLGAVGLLRLEEAAGRLMHTGSKEHGRMGRVVLAVTLHNLPEGMVVGLAAALALQGEPEAVSGALALALGIGLQNIPEGAAVSLPLAQAGQGRRKAFCAGAASGLVEPLGALLALALAGWVSAVLPWLMSAAAGCMVCVTAQEMIPEAVEQDEPAGVISVVLGFALMMALDIAL</sequence>
<keyword evidence="3" id="KW-1003">Cell membrane</keyword>
<keyword evidence="6 8" id="KW-1133">Transmembrane helix</keyword>